<feature type="transmembrane region" description="Helical" evidence="1">
    <location>
        <begin position="325"/>
        <end position="358"/>
    </location>
</feature>
<protein>
    <recommendedName>
        <fullName evidence="4">Polymerase</fullName>
    </recommendedName>
</protein>
<keyword evidence="1" id="KW-0472">Membrane</keyword>
<feature type="transmembrane region" description="Helical" evidence="1">
    <location>
        <begin position="168"/>
        <end position="187"/>
    </location>
</feature>
<reference evidence="2 3" key="1">
    <citation type="submission" date="2019-11" db="EMBL/GenBank/DDBJ databases">
        <title>Draft genome sequence of 12 host-associated Lactobacillus reuteri rodent strains.</title>
        <authorList>
            <person name="Zhang S."/>
            <person name="Ozcam M."/>
            <person name="Van Pijkeren J.P."/>
        </authorList>
    </citation>
    <scope>NUCLEOTIDE SEQUENCE [LARGE SCALE GENOMIC DNA]</scope>
    <source>
        <strain evidence="2 3">6799jm-1</strain>
    </source>
</reference>
<feature type="transmembrane region" description="Helical" evidence="1">
    <location>
        <begin position="291"/>
        <end position="313"/>
    </location>
</feature>
<feature type="transmembrane region" description="Helical" evidence="1">
    <location>
        <begin position="140"/>
        <end position="161"/>
    </location>
</feature>
<keyword evidence="1" id="KW-0812">Transmembrane</keyword>
<feature type="transmembrane region" description="Helical" evidence="1">
    <location>
        <begin position="107"/>
        <end position="128"/>
    </location>
</feature>
<name>A0AAW9U4S9_LIMRT</name>
<keyword evidence="1" id="KW-1133">Transmembrane helix</keyword>
<feature type="transmembrane region" description="Helical" evidence="1">
    <location>
        <begin position="65"/>
        <end position="95"/>
    </location>
</feature>
<evidence type="ECO:0000313" key="3">
    <source>
        <dbReference type="Proteomes" id="UP000452188"/>
    </source>
</evidence>
<evidence type="ECO:0008006" key="4">
    <source>
        <dbReference type="Google" id="ProtNLM"/>
    </source>
</evidence>
<gene>
    <name evidence="2" type="ORF">GIX79_07655</name>
</gene>
<dbReference type="Proteomes" id="UP000452188">
    <property type="component" value="Unassembled WGS sequence"/>
</dbReference>
<dbReference type="AlphaFoldDB" id="A0AAW9U4S9"/>
<feature type="transmembrane region" description="Helical" evidence="1">
    <location>
        <begin position="193"/>
        <end position="211"/>
    </location>
</feature>
<feature type="transmembrane region" description="Helical" evidence="1">
    <location>
        <begin position="40"/>
        <end position="59"/>
    </location>
</feature>
<accession>A0AAW9U4S9</accession>
<feature type="transmembrane region" description="Helical" evidence="1">
    <location>
        <begin position="218"/>
        <end position="238"/>
    </location>
</feature>
<dbReference type="EMBL" id="WJMV01000028">
    <property type="protein sequence ID" value="MRG75628.1"/>
    <property type="molecule type" value="Genomic_DNA"/>
</dbReference>
<organism evidence="2 3">
    <name type="scientific">Limosilactobacillus reuteri</name>
    <name type="common">Lactobacillus reuteri</name>
    <dbReference type="NCBI Taxonomy" id="1598"/>
    <lineage>
        <taxon>Bacteria</taxon>
        <taxon>Bacillati</taxon>
        <taxon>Bacillota</taxon>
        <taxon>Bacilli</taxon>
        <taxon>Lactobacillales</taxon>
        <taxon>Lactobacillaceae</taxon>
        <taxon>Limosilactobacillus</taxon>
    </lineage>
</organism>
<dbReference type="RefSeq" id="WP_020843123.1">
    <property type="nucleotide sequence ID" value="NZ_LT600329.1"/>
</dbReference>
<evidence type="ECO:0000256" key="1">
    <source>
        <dbReference type="SAM" id="Phobius"/>
    </source>
</evidence>
<sequence length="370" mass="41866">MQIANSNNVTLYEKIILGLLIIYSIASNIYAVSASSTYSLIEFIATITIMVVGLVWYIASLRNFSSLIFLLFLMLILFIFRFSYFALSVVSLGIAFSNIKVKNIIYIYKYLSASQLIFGIFAAMIGFLPMYNSKTGSFTFGFVNENIIGMILAVFALCIFFKNSGEFVVNRLNILFLIGVLFVEKFLFNDSTALVMIISFFVFLIAANGIRKVKSIQFVCVIIPLILAIFSFYVSYAFSITSVNWISKLNNLLSARIYIWNYYTSNYPLTLFPNNWQINTKIFSGAFDGGYIYLGLFQGKIWLAIIVLGLCLVNFKLIRHNKFVILAFMLAFEIASFSENVLININGSFAIILAVLAYNPSWIHNKDVTI</sequence>
<proteinExistence type="predicted"/>
<comment type="caution">
    <text evidence="2">The sequence shown here is derived from an EMBL/GenBank/DDBJ whole genome shotgun (WGS) entry which is preliminary data.</text>
</comment>
<feature type="transmembrane region" description="Helical" evidence="1">
    <location>
        <begin position="15"/>
        <end position="33"/>
    </location>
</feature>
<evidence type="ECO:0000313" key="2">
    <source>
        <dbReference type="EMBL" id="MRG75628.1"/>
    </source>
</evidence>